<dbReference type="InterPro" id="IPR002528">
    <property type="entry name" value="MATE_fam"/>
</dbReference>
<protein>
    <submittedName>
        <fullName evidence="3">Protein DETOXIFICATION 33-like</fullName>
    </submittedName>
</protein>
<evidence type="ECO:0000313" key="4">
    <source>
        <dbReference type="Proteomes" id="UP000275267"/>
    </source>
</evidence>
<dbReference type="GO" id="GO:0015297">
    <property type="term" value="F:antiporter activity"/>
    <property type="evidence" value="ECO:0007669"/>
    <property type="project" value="InterPro"/>
</dbReference>
<feature type="transmembrane region" description="Helical" evidence="2">
    <location>
        <begin position="72"/>
        <end position="96"/>
    </location>
</feature>
<dbReference type="Pfam" id="PF01554">
    <property type="entry name" value="MatE"/>
    <property type="match status" value="1"/>
</dbReference>
<dbReference type="Proteomes" id="UP000275267">
    <property type="component" value="Unassembled WGS sequence"/>
</dbReference>
<accession>A0A3L6PRC7</accession>
<feature type="transmembrane region" description="Helical" evidence="2">
    <location>
        <begin position="153"/>
        <end position="172"/>
    </location>
</feature>
<proteinExistence type="inferred from homology"/>
<dbReference type="STRING" id="4540.A0A3L6PRC7"/>
<organism evidence="3 4">
    <name type="scientific">Panicum miliaceum</name>
    <name type="common">Proso millet</name>
    <name type="synonym">Broomcorn millet</name>
    <dbReference type="NCBI Taxonomy" id="4540"/>
    <lineage>
        <taxon>Eukaryota</taxon>
        <taxon>Viridiplantae</taxon>
        <taxon>Streptophyta</taxon>
        <taxon>Embryophyta</taxon>
        <taxon>Tracheophyta</taxon>
        <taxon>Spermatophyta</taxon>
        <taxon>Magnoliopsida</taxon>
        <taxon>Liliopsida</taxon>
        <taxon>Poales</taxon>
        <taxon>Poaceae</taxon>
        <taxon>PACMAD clade</taxon>
        <taxon>Panicoideae</taxon>
        <taxon>Panicodae</taxon>
        <taxon>Paniceae</taxon>
        <taxon>Panicinae</taxon>
        <taxon>Panicum</taxon>
        <taxon>Panicum sect. Panicum</taxon>
    </lineage>
</organism>
<keyword evidence="2" id="KW-0812">Transmembrane</keyword>
<dbReference type="OrthoDB" id="2126698at2759"/>
<dbReference type="AlphaFoldDB" id="A0A3L6PRC7"/>
<dbReference type="GO" id="GO:0016020">
    <property type="term" value="C:membrane"/>
    <property type="evidence" value="ECO:0007669"/>
    <property type="project" value="InterPro"/>
</dbReference>
<comment type="caution">
    <text evidence="3">The sequence shown here is derived from an EMBL/GenBank/DDBJ whole genome shotgun (WGS) entry which is preliminary data.</text>
</comment>
<feature type="transmembrane region" description="Helical" evidence="2">
    <location>
        <begin position="39"/>
        <end position="66"/>
    </location>
</feature>
<keyword evidence="4" id="KW-1185">Reference proteome</keyword>
<evidence type="ECO:0000313" key="3">
    <source>
        <dbReference type="EMBL" id="RLM61357.1"/>
    </source>
</evidence>
<dbReference type="GO" id="GO:0042910">
    <property type="term" value="F:xenobiotic transmembrane transporter activity"/>
    <property type="evidence" value="ECO:0007669"/>
    <property type="project" value="InterPro"/>
</dbReference>
<evidence type="ECO:0000256" key="1">
    <source>
        <dbReference type="ARBA" id="ARBA00010199"/>
    </source>
</evidence>
<dbReference type="PANTHER" id="PTHR11206">
    <property type="entry name" value="MULTIDRUG RESISTANCE PROTEIN"/>
    <property type="match status" value="1"/>
</dbReference>
<evidence type="ECO:0000256" key="2">
    <source>
        <dbReference type="SAM" id="Phobius"/>
    </source>
</evidence>
<keyword evidence="2" id="KW-1133">Transmembrane helix</keyword>
<reference evidence="4" key="1">
    <citation type="journal article" date="2019" name="Nat. Commun.">
        <title>The genome of broomcorn millet.</title>
        <authorList>
            <person name="Zou C."/>
            <person name="Miki D."/>
            <person name="Li D."/>
            <person name="Tang Q."/>
            <person name="Xiao L."/>
            <person name="Rajput S."/>
            <person name="Deng P."/>
            <person name="Jia W."/>
            <person name="Huang R."/>
            <person name="Zhang M."/>
            <person name="Sun Y."/>
            <person name="Hu J."/>
            <person name="Fu X."/>
            <person name="Schnable P.S."/>
            <person name="Li F."/>
            <person name="Zhang H."/>
            <person name="Feng B."/>
            <person name="Zhu X."/>
            <person name="Liu R."/>
            <person name="Schnable J.C."/>
            <person name="Zhu J.-K."/>
            <person name="Zhang H."/>
        </authorList>
    </citation>
    <scope>NUCLEOTIDE SEQUENCE [LARGE SCALE GENOMIC DNA]</scope>
</reference>
<comment type="similarity">
    <text evidence="1">Belongs to the multi antimicrobial extrusion (MATE) (TC 2.A.66.1) family.</text>
</comment>
<keyword evidence="2" id="KW-0472">Membrane</keyword>
<sequence length="201" mass="22024">MSPPQPPYLHHSSRFEVSSRVSQRVRAFLRHAAEENRRLWYLAGPAIFTSIAHLEFWFYMFLIVIAGNLENAQVAVAAVSICTNLFGWEIMVFFGFNAAISVRVSNELGAGRPRAAMFAILVVLMSSVAIELAFFAAVLALRDVYGAPFTGSPAVRAAGVGLQTVVLVAITLPTDWDREAREASSRIRKWGGSAADKALDH</sequence>
<feature type="transmembrane region" description="Helical" evidence="2">
    <location>
        <begin position="117"/>
        <end position="141"/>
    </location>
</feature>
<name>A0A3L6PRC7_PANMI</name>
<dbReference type="EMBL" id="PQIB02000016">
    <property type="protein sequence ID" value="RLM61357.1"/>
    <property type="molecule type" value="Genomic_DNA"/>
</dbReference>
<gene>
    <name evidence="3" type="ORF">C2845_PM14G21420</name>
</gene>